<dbReference type="InterPro" id="IPR036513">
    <property type="entry name" value="STAS_dom_sf"/>
</dbReference>
<organism evidence="1 2">
    <name type="scientific">Mesorhizobium tianshanense</name>
    <dbReference type="NCBI Taxonomy" id="39844"/>
    <lineage>
        <taxon>Bacteria</taxon>
        <taxon>Pseudomonadati</taxon>
        <taxon>Pseudomonadota</taxon>
        <taxon>Alphaproteobacteria</taxon>
        <taxon>Hyphomicrobiales</taxon>
        <taxon>Phyllobacteriaceae</taxon>
        <taxon>Mesorhizobium</taxon>
    </lineage>
</organism>
<dbReference type="RefSeq" id="WP_145719945.1">
    <property type="nucleotide sequence ID" value="NZ_BSPF01000128.1"/>
</dbReference>
<proteinExistence type="predicted"/>
<name>A0A562NN26_9HYPH</name>
<dbReference type="Gene3D" id="3.40.50.10600">
    <property type="entry name" value="SpoIIaa-like domains"/>
    <property type="match status" value="1"/>
</dbReference>
<sequence>MNYLEEVPAVRRIDTDRDDLFAIDVVGHVAAADAENLFGLLEAAYALHPKIDVLVRLIDHDGVDWADVSDETLEQGTAHAVEHVGRCAAVGEPNWVPDAQGLLPASLPVELRHFESEDEAAAWQWLEARPIVPR</sequence>
<keyword evidence="2" id="KW-1185">Reference proteome</keyword>
<gene>
    <name evidence="1" type="ORF">IQ26_03860</name>
</gene>
<dbReference type="AlphaFoldDB" id="A0A562NN26"/>
<dbReference type="InterPro" id="IPR038396">
    <property type="entry name" value="SpoIIAA-like_sf"/>
</dbReference>
<evidence type="ECO:0000313" key="1">
    <source>
        <dbReference type="EMBL" id="TWI33592.1"/>
    </source>
</evidence>
<protein>
    <submittedName>
        <fullName evidence="1">SpoIIAA-like protein</fullName>
    </submittedName>
</protein>
<dbReference type="Pfam" id="PF11964">
    <property type="entry name" value="SpoIIAA-like"/>
    <property type="match status" value="1"/>
</dbReference>
<dbReference type="EMBL" id="VLKT01000024">
    <property type="protein sequence ID" value="TWI33592.1"/>
    <property type="molecule type" value="Genomic_DNA"/>
</dbReference>
<evidence type="ECO:0000313" key="2">
    <source>
        <dbReference type="Proteomes" id="UP000317122"/>
    </source>
</evidence>
<reference evidence="1 2" key="1">
    <citation type="journal article" date="2015" name="Stand. Genomic Sci.">
        <title>Genomic Encyclopedia of Bacterial and Archaeal Type Strains, Phase III: the genomes of soil and plant-associated and newly described type strains.</title>
        <authorList>
            <person name="Whitman W.B."/>
            <person name="Woyke T."/>
            <person name="Klenk H.P."/>
            <person name="Zhou Y."/>
            <person name="Lilburn T.G."/>
            <person name="Beck B.J."/>
            <person name="De Vos P."/>
            <person name="Vandamme P."/>
            <person name="Eisen J.A."/>
            <person name="Garrity G."/>
            <person name="Hugenholtz P."/>
            <person name="Kyrpides N.C."/>
        </authorList>
    </citation>
    <scope>NUCLEOTIDE SEQUENCE [LARGE SCALE GENOMIC DNA]</scope>
    <source>
        <strain evidence="1 2">CGMCC 1.2546</strain>
    </source>
</reference>
<accession>A0A562NN26</accession>
<dbReference type="Proteomes" id="UP000317122">
    <property type="component" value="Unassembled WGS sequence"/>
</dbReference>
<comment type="caution">
    <text evidence="1">The sequence shown here is derived from an EMBL/GenBank/DDBJ whole genome shotgun (WGS) entry which is preliminary data.</text>
</comment>
<dbReference type="OrthoDB" id="5457369at2"/>
<dbReference type="SUPFAM" id="SSF52091">
    <property type="entry name" value="SpoIIaa-like"/>
    <property type="match status" value="1"/>
</dbReference>
<dbReference type="InterPro" id="IPR021866">
    <property type="entry name" value="SpoIIAA-like"/>
</dbReference>